<evidence type="ECO:0000256" key="8">
    <source>
        <dbReference type="SAM" id="MobiDB-lite"/>
    </source>
</evidence>
<keyword evidence="3" id="KW-0169">Cobalamin biosynthesis</keyword>
<comment type="pathway">
    <text evidence="1">Cofactor biosynthesis; adenosylcobalamin biosynthesis.</text>
</comment>
<dbReference type="EC" id="2.1.1.151" evidence="10"/>
<dbReference type="CDD" id="cd11645">
    <property type="entry name" value="Precorrin_2_C20_MT"/>
    <property type="match status" value="1"/>
</dbReference>
<evidence type="ECO:0000256" key="6">
    <source>
        <dbReference type="ARBA" id="ARBA00022691"/>
    </source>
</evidence>
<dbReference type="GO" id="GO:0043781">
    <property type="term" value="F:cobalt-factor II C20-methyltransferase activity"/>
    <property type="evidence" value="ECO:0007669"/>
    <property type="project" value="UniProtKB-EC"/>
</dbReference>
<evidence type="ECO:0000256" key="7">
    <source>
        <dbReference type="PIRNR" id="PIRNR036427"/>
    </source>
</evidence>
<dbReference type="UniPathway" id="UPA00148"/>
<evidence type="ECO:0000256" key="2">
    <source>
        <dbReference type="ARBA" id="ARBA00005879"/>
    </source>
</evidence>
<name>A0A852ZQW7_9ACTN</name>
<evidence type="ECO:0000313" key="11">
    <source>
        <dbReference type="Proteomes" id="UP000567795"/>
    </source>
</evidence>
<dbReference type="InterPro" id="IPR014777">
    <property type="entry name" value="4pyrrole_Mease_sub1"/>
</dbReference>
<dbReference type="Gene3D" id="3.30.950.10">
    <property type="entry name" value="Methyltransferase, Cobalt-precorrin-4 Transmethylase, Domain 2"/>
    <property type="match status" value="1"/>
</dbReference>
<accession>A0A852ZQW7</accession>
<dbReference type="EMBL" id="JACBZD010000001">
    <property type="protein sequence ID" value="NYI04145.1"/>
    <property type="molecule type" value="Genomic_DNA"/>
</dbReference>
<dbReference type="GO" id="GO:0032259">
    <property type="term" value="P:methylation"/>
    <property type="evidence" value="ECO:0007669"/>
    <property type="project" value="UniProtKB-KW"/>
</dbReference>
<keyword evidence="5 10" id="KW-0808">Transferase</keyword>
<dbReference type="RefSeq" id="WP_179813090.1">
    <property type="nucleotide sequence ID" value="NZ_JACBZD010000001.1"/>
</dbReference>
<comment type="similarity">
    <text evidence="2 7">Belongs to the precorrin methyltransferase family.</text>
</comment>
<evidence type="ECO:0000256" key="5">
    <source>
        <dbReference type="ARBA" id="ARBA00022679"/>
    </source>
</evidence>
<dbReference type="EC" id="2.1.1.130" evidence="10"/>
<keyword evidence="6" id="KW-0949">S-adenosyl-L-methionine</keyword>
<evidence type="ECO:0000256" key="4">
    <source>
        <dbReference type="ARBA" id="ARBA00022603"/>
    </source>
</evidence>
<dbReference type="PIRSF" id="PIRSF036427">
    <property type="entry name" value="Precrrn-2_mtase"/>
    <property type="match status" value="1"/>
</dbReference>
<dbReference type="NCBIfam" id="TIGR01467">
    <property type="entry name" value="cobI_cbiL"/>
    <property type="match status" value="1"/>
</dbReference>
<dbReference type="InterPro" id="IPR000878">
    <property type="entry name" value="4pyrrol_Mease"/>
</dbReference>
<dbReference type="Pfam" id="PF00590">
    <property type="entry name" value="TP_methylase"/>
    <property type="match status" value="1"/>
</dbReference>
<feature type="domain" description="Tetrapyrrole methylase" evidence="9">
    <location>
        <begin position="19"/>
        <end position="238"/>
    </location>
</feature>
<dbReference type="Proteomes" id="UP000567795">
    <property type="component" value="Unassembled WGS sequence"/>
</dbReference>
<dbReference type="SUPFAM" id="SSF53790">
    <property type="entry name" value="Tetrapyrrole methylase"/>
    <property type="match status" value="1"/>
</dbReference>
<evidence type="ECO:0000313" key="10">
    <source>
        <dbReference type="EMBL" id="NYI04145.1"/>
    </source>
</evidence>
<evidence type="ECO:0000256" key="1">
    <source>
        <dbReference type="ARBA" id="ARBA00004953"/>
    </source>
</evidence>
<proteinExistence type="inferred from homology"/>
<dbReference type="InterPro" id="IPR006364">
    <property type="entry name" value="CobI/CbiL/CobIJ_dom"/>
</dbReference>
<protein>
    <submittedName>
        <fullName evidence="10">Precorrin-2/cobalt-factor-2 C20-methyltransferase</fullName>
        <ecNumber evidence="10">2.1.1.130</ecNumber>
        <ecNumber evidence="10">2.1.1.151</ecNumber>
    </submittedName>
</protein>
<feature type="region of interest" description="Disordered" evidence="8">
    <location>
        <begin position="1"/>
        <end position="21"/>
    </location>
</feature>
<dbReference type="GO" id="GO:0009236">
    <property type="term" value="P:cobalamin biosynthetic process"/>
    <property type="evidence" value="ECO:0007669"/>
    <property type="project" value="UniProtKB-UniRule"/>
</dbReference>
<dbReference type="AlphaFoldDB" id="A0A852ZQW7"/>
<evidence type="ECO:0000259" key="9">
    <source>
        <dbReference type="Pfam" id="PF00590"/>
    </source>
</evidence>
<dbReference type="InterPro" id="IPR014776">
    <property type="entry name" value="4pyrrole_Mease_sub2"/>
</dbReference>
<sequence>MPSSSHTRGDASAPRPAPRLIGVGVGPGDPELVTLRGVRILREADTVVVPVGDTGETGRAEATVRHHLDDPDRVVRVVFALHEREDRALRERTWDAAGRQVARLLRGTDDDAGAGAARTVAFATIGDPNVYSTFTYLAETVSALLPEVRVETVPGITAMQDLAARSGTVLAEGTEPLTLVPLTAGLDTLRRALDLPGTVAAYKFGRLTDQLAAVLAETGRLDGAVCGSALGLPDERVTPVADLPQGARLPYLSTLIAPARRDGRGDKL</sequence>
<dbReference type="PANTHER" id="PTHR43467:SF2">
    <property type="entry name" value="COBALT-PRECORRIN-2 C(20)-METHYLTRANSFERASE"/>
    <property type="match status" value="1"/>
</dbReference>
<dbReference type="GO" id="GO:0030788">
    <property type="term" value="F:precorrin-2 C20-methyltransferase activity"/>
    <property type="evidence" value="ECO:0007669"/>
    <property type="project" value="UniProtKB-EC"/>
</dbReference>
<keyword evidence="4 10" id="KW-0489">Methyltransferase</keyword>
<organism evidence="10 11">
    <name type="scientific">Allostreptomyces psammosilenae</name>
    <dbReference type="NCBI Taxonomy" id="1892865"/>
    <lineage>
        <taxon>Bacteria</taxon>
        <taxon>Bacillati</taxon>
        <taxon>Actinomycetota</taxon>
        <taxon>Actinomycetes</taxon>
        <taxon>Kitasatosporales</taxon>
        <taxon>Streptomycetaceae</taxon>
        <taxon>Allostreptomyces</taxon>
    </lineage>
</organism>
<dbReference type="InterPro" id="IPR012382">
    <property type="entry name" value="CobI/CbiL"/>
</dbReference>
<evidence type="ECO:0000256" key="3">
    <source>
        <dbReference type="ARBA" id="ARBA00022573"/>
    </source>
</evidence>
<dbReference type="InterPro" id="IPR035996">
    <property type="entry name" value="4pyrrol_Methylase_sf"/>
</dbReference>
<gene>
    <name evidence="10" type="ORF">FHU37_001088</name>
</gene>
<dbReference type="Gene3D" id="3.40.1010.10">
    <property type="entry name" value="Cobalt-precorrin-4 Transmethylase, Domain 1"/>
    <property type="match status" value="1"/>
</dbReference>
<dbReference type="PANTHER" id="PTHR43467">
    <property type="entry name" value="COBALT-PRECORRIN-2 C(20)-METHYLTRANSFERASE"/>
    <property type="match status" value="1"/>
</dbReference>
<reference evidence="10 11" key="1">
    <citation type="submission" date="2020-07" db="EMBL/GenBank/DDBJ databases">
        <title>Sequencing the genomes of 1000 actinobacteria strains.</title>
        <authorList>
            <person name="Klenk H.-P."/>
        </authorList>
    </citation>
    <scope>NUCLEOTIDE SEQUENCE [LARGE SCALE GENOMIC DNA]</scope>
    <source>
        <strain evidence="10 11">DSM 42178</strain>
    </source>
</reference>
<comment type="caution">
    <text evidence="10">The sequence shown here is derived from an EMBL/GenBank/DDBJ whole genome shotgun (WGS) entry which is preliminary data.</text>
</comment>
<keyword evidence="11" id="KW-1185">Reference proteome</keyword>